<evidence type="ECO:0000256" key="1">
    <source>
        <dbReference type="SAM" id="Phobius"/>
    </source>
</evidence>
<organism evidence="2 3">
    <name type="scientific">Ktedonospora formicarum</name>
    <dbReference type="NCBI Taxonomy" id="2778364"/>
    <lineage>
        <taxon>Bacteria</taxon>
        <taxon>Bacillati</taxon>
        <taxon>Chloroflexota</taxon>
        <taxon>Ktedonobacteria</taxon>
        <taxon>Ktedonobacterales</taxon>
        <taxon>Ktedonobacteraceae</taxon>
        <taxon>Ktedonospora</taxon>
    </lineage>
</organism>
<protein>
    <submittedName>
        <fullName evidence="2">Uncharacterized protein</fullName>
    </submittedName>
</protein>
<evidence type="ECO:0000313" key="2">
    <source>
        <dbReference type="EMBL" id="GHO51244.1"/>
    </source>
</evidence>
<feature type="transmembrane region" description="Helical" evidence="1">
    <location>
        <begin position="104"/>
        <end position="128"/>
    </location>
</feature>
<gene>
    <name evidence="2" type="ORF">KSX_94070</name>
</gene>
<accession>A0A8J3IG54</accession>
<dbReference type="Proteomes" id="UP000612362">
    <property type="component" value="Unassembled WGS sequence"/>
</dbReference>
<keyword evidence="1" id="KW-1133">Transmembrane helix</keyword>
<proteinExistence type="predicted"/>
<evidence type="ECO:0000313" key="3">
    <source>
        <dbReference type="Proteomes" id="UP000612362"/>
    </source>
</evidence>
<dbReference type="EMBL" id="BNJF01000011">
    <property type="protein sequence ID" value="GHO51244.1"/>
    <property type="molecule type" value="Genomic_DNA"/>
</dbReference>
<sequence>MALKGAAMITTERQENMRVAEVTTAAIRPCARSRRSYSGGVRSVARHDAASVGSAVVVVLPVWRGVTVTRLRVTCNGETLAESVNGFVGRGAALNVASLHNAALFAKLSIIEAVVGLLLEVVFVATILQRFFGK</sequence>
<keyword evidence="1" id="KW-0472">Membrane</keyword>
<comment type="caution">
    <text evidence="2">The sequence shown here is derived from an EMBL/GenBank/DDBJ whole genome shotgun (WGS) entry which is preliminary data.</text>
</comment>
<reference evidence="2" key="1">
    <citation type="submission" date="2020-10" db="EMBL/GenBank/DDBJ databases">
        <title>Taxonomic study of unclassified bacteria belonging to the class Ktedonobacteria.</title>
        <authorList>
            <person name="Yabe S."/>
            <person name="Wang C.M."/>
            <person name="Zheng Y."/>
            <person name="Sakai Y."/>
            <person name="Cavaletti L."/>
            <person name="Monciardini P."/>
            <person name="Donadio S."/>
        </authorList>
    </citation>
    <scope>NUCLEOTIDE SEQUENCE</scope>
    <source>
        <strain evidence="2">SOSP1-1</strain>
    </source>
</reference>
<keyword evidence="3" id="KW-1185">Reference proteome</keyword>
<dbReference type="AlphaFoldDB" id="A0A8J3IG54"/>
<name>A0A8J3IG54_9CHLR</name>
<keyword evidence="1" id="KW-0812">Transmembrane</keyword>